<dbReference type="PANTHER" id="PTHR22617:SF23">
    <property type="entry name" value="CHEMOTAXIS PROTEIN CHEW"/>
    <property type="match status" value="1"/>
</dbReference>
<dbReference type="Pfam" id="PF01584">
    <property type="entry name" value="CheW"/>
    <property type="match status" value="1"/>
</dbReference>
<dbReference type="GO" id="GO:0006935">
    <property type="term" value="P:chemotaxis"/>
    <property type="evidence" value="ECO:0007669"/>
    <property type="project" value="InterPro"/>
</dbReference>
<dbReference type="AlphaFoldDB" id="A0A833LXK8"/>
<dbReference type="InterPro" id="IPR002545">
    <property type="entry name" value="CheW-lke_dom"/>
</dbReference>
<comment type="caution">
    <text evidence="2">The sequence shown here is derived from an EMBL/GenBank/DDBJ whole genome shotgun (WGS) entry which is preliminary data.</text>
</comment>
<evidence type="ECO:0000259" key="1">
    <source>
        <dbReference type="PROSITE" id="PS50851"/>
    </source>
</evidence>
<dbReference type="Gene3D" id="2.40.50.180">
    <property type="entry name" value="CheA-289, Domain 4"/>
    <property type="match status" value="1"/>
</dbReference>
<dbReference type="EMBL" id="WBUI01000006">
    <property type="protein sequence ID" value="KAB2933280.1"/>
    <property type="molecule type" value="Genomic_DNA"/>
</dbReference>
<dbReference type="GO" id="GO:0005829">
    <property type="term" value="C:cytosol"/>
    <property type="evidence" value="ECO:0007669"/>
    <property type="project" value="TreeGrafter"/>
</dbReference>
<name>A0A833LXK8_9LEPT</name>
<protein>
    <submittedName>
        <fullName evidence="2">Purine-binding chemotaxis protein CheW</fullName>
    </submittedName>
</protein>
<organism evidence="2 3">
    <name type="scientific">Leptonema illini</name>
    <dbReference type="NCBI Taxonomy" id="183"/>
    <lineage>
        <taxon>Bacteria</taxon>
        <taxon>Pseudomonadati</taxon>
        <taxon>Spirochaetota</taxon>
        <taxon>Spirochaetia</taxon>
        <taxon>Leptospirales</taxon>
        <taxon>Leptospiraceae</taxon>
        <taxon>Leptonema</taxon>
    </lineage>
</organism>
<accession>A0A833LXK8</accession>
<dbReference type="Gene3D" id="2.30.30.40">
    <property type="entry name" value="SH3 Domains"/>
    <property type="match status" value="1"/>
</dbReference>
<proteinExistence type="predicted"/>
<dbReference type="GO" id="GO:0007165">
    <property type="term" value="P:signal transduction"/>
    <property type="evidence" value="ECO:0007669"/>
    <property type="project" value="InterPro"/>
</dbReference>
<dbReference type="InterPro" id="IPR036061">
    <property type="entry name" value="CheW-like_dom_sf"/>
</dbReference>
<sequence length="175" mass="19295">MPENSLNAISWNDDETEAVVAEAEVQFLVFRCGSGLYGVDLLKIHEILKPLPVTRLPNVEEEVLGVINLRGNIIPVLDVLKTLRHEYAELHPTSRIVVCSVNDKSMGLLVDAVVEVVSLKESSIEGAELRGFSQEYLSGVGRTSDFIFLIFNLALLFKDRVAESEANLLEEGGEV</sequence>
<feature type="domain" description="CheW-like" evidence="1">
    <location>
        <begin position="24"/>
        <end position="162"/>
    </location>
</feature>
<dbReference type="SUPFAM" id="SSF50341">
    <property type="entry name" value="CheW-like"/>
    <property type="match status" value="1"/>
</dbReference>
<reference evidence="2 3" key="1">
    <citation type="submission" date="2019-10" db="EMBL/GenBank/DDBJ databases">
        <title>Extracellular Electron Transfer in a Candidatus Methanoperedens spp. Enrichment Culture.</title>
        <authorList>
            <person name="Berger S."/>
            <person name="Rangel Shaw D."/>
            <person name="Berben T."/>
            <person name="In 'T Zandt M."/>
            <person name="Frank J."/>
            <person name="Reimann J."/>
            <person name="Jetten M.S.M."/>
            <person name="Welte C.U."/>
        </authorList>
    </citation>
    <scope>NUCLEOTIDE SEQUENCE [LARGE SCALE GENOMIC DNA]</scope>
    <source>
        <strain evidence="2">SB12</strain>
    </source>
</reference>
<gene>
    <name evidence="2" type="ORF">F9K24_07995</name>
</gene>
<dbReference type="InterPro" id="IPR039315">
    <property type="entry name" value="CheW"/>
</dbReference>
<dbReference type="SMART" id="SM00260">
    <property type="entry name" value="CheW"/>
    <property type="match status" value="1"/>
</dbReference>
<dbReference type="Proteomes" id="UP000460298">
    <property type="component" value="Unassembled WGS sequence"/>
</dbReference>
<dbReference type="PROSITE" id="PS50851">
    <property type="entry name" value="CHEW"/>
    <property type="match status" value="1"/>
</dbReference>
<dbReference type="PANTHER" id="PTHR22617">
    <property type="entry name" value="CHEMOTAXIS SENSOR HISTIDINE KINASE-RELATED"/>
    <property type="match status" value="1"/>
</dbReference>
<evidence type="ECO:0000313" key="2">
    <source>
        <dbReference type="EMBL" id="KAB2933280.1"/>
    </source>
</evidence>
<evidence type="ECO:0000313" key="3">
    <source>
        <dbReference type="Proteomes" id="UP000460298"/>
    </source>
</evidence>